<reference evidence="1" key="1">
    <citation type="submission" date="2022-12" db="EMBL/GenBank/DDBJ databases">
        <title>Chromosome-level genome assembly of the bean flower thrips Megalurothrips usitatus.</title>
        <authorList>
            <person name="Ma L."/>
            <person name="Liu Q."/>
            <person name="Li H."/>
            <person name="Cai W."/>
        </authorList>
    </citation>
    <scope>NUCLEOTIDE SEQUENCE</scope>
    <source>
        <strain evidence="1">Cailab_2022a</strain>
    </source>
</reference>
<dbReference type="EMBL" id="JAPTSV010000009">
    <property type="protein sequence ID" value="KAJ1524590.1"/>
    <property type="molecule type" value="Genomic_DNA"/>
</dbReference>
<sequence>MESENMALITEEDMIAVLDVAKLSMPQLYRLTEKGSAGLKRAVLEYCGYHYTWMGPDRASVNSRDLNGKGWDVFKKLTIVIEENWEDSRYVEKAAEKIEAFLAKFPGITEVTLDFGCERISLKETLGDLKRLSWQPSRQIVFG</sequence>
<dbReference type="AlphaFoldDB" id="A0AAV7XJL2"/>
<organism evidence="1 2">
    <name type="scientific">Megalurothrips usitatus</name>
    <name type="common">bean blossom thrips</name>
    <dbReference type="NCBI Taxonomy" id="439358"/>
    <lineage>
        <taxon>Eukaryota</taxon>
        <taxon>Metazoa</taxon>
        <taxon>Ecdysozoa</taxon>
        <taxon>Arthropoda</taxon>
        <taxon>Hexapoda</taxon>
        <taxon>Insecta</taxon>
        <taxon>Pterygota</taxon>
        <taxon>Neoptera</taxon>
        <taxon>Paraneoptera</taxon>
        <taxon>Thysanoptera</taxon>
        <taxon>Terebrantia</taxon>
        <taxon>Thripoidea</taxon>
        <taxon>Thripidae</taxon>
        <taxon>Megalurothrips</taxon>
    </lineage>
</organism>
<comment type="caution">
    <text evidence="1">The sequence shown here is derived from an EMBL/GenBank/DDBJ whole genome shotgun (WGS) entry which is preliminary data.</text>
</comment>
<evidence type="ECO:0000313" key="2">
    <source>
        <dbReference type="Proteomes" id="UP001075354"/>
    </source>
</evidence>
<protein>
    <submittedName>
        <fullName evidence="1">Uncharacterized protein</fullName>
    </submittedName>
</protein>
<dbReference type="Proteomes" id="UP001075354">
    <property type="component" value="Chromosome 9"/>
</dbReference>
<accession>A0AAV7XJL2</accession>
<evidence type="ECO:0000313" key="1">
    <source>
        <dbReference type="EMBL" id="KAJ1524590.1"/>
    </source>
</evidence>
<keyword evidence="2" id="KW-1185">Reference proteome</keyword>
<gene>
    <name evidence="1" type="ORF">ONE63_011076</name>
</gene>
<name>A0AAV7XJL2_9NEOP</name>
<proteinExistence type="predicted"/>